<dbReference type="AlphaFoldDB" id="A0AAU1ZS21"/>
<evidence type="ECO:0000259" key="3">
    <source>
        <dbReference type="Pfam" id="PF01757"/>
    </source>
</evidence>
<dbReference type="InterPro" id="IPR050879">
    <property type="entry name" value="Acyltransferase_3"/>
</dbReference>
<keyword evidence="2" id="KW-0812">Transmembrane</keyword>
<dbReference type="GO" id="GO:0016020">
    <property type="term" value="C:membrane"/>
    <property type="evidence" value="ECO:0007669"/>
    <property type="project" value="TreeGrafter"/>
</dbReference>
<evidence type="ECO:0000256" key="2">
    <source>
        <dbReference type="SAM" id="Phobius"/>
    </source>
</evidence>
<organism evidence="4">
    <name type="scientific">Streptomyces sp. NBC_00093</name>
    <dbReference type="NCBI Taxonomy" id="2975649"/>
    <lineage>
        <taxon>Bacteria</taxon>
        <taxon>Bacillati</taxon>
        <taxon>Actinomycetota</taxon>
        <taxon>Actinomycetes</taxon>
        <taxon>Kitasatosporales</taxon>
        <taxon>Streptomycetaceae</taxon>
        <taxon>Streptomyces</taxon>
    </lineage>
</organism>
<dbReference type="GO" id="GO:0016747">
    <property type="term" value="F:acyltransferase activity, transferring groups other than amino-acyl groups"/>
    <property type="evidence" value="ECO:0007669"/>
    <property type="project" value="InterPro"/>
</dbReference>
<keyword evidence="2" id="KW-0472">Membrane</keyword>
<evidence type="ECO:0000256" key="1">
    <source>
        <dbReference type="SAM" id="MobiDB-lite"/>
    </source>
</evidence>
<feature type="transmembrane region" description="Helical" evidence="2">
    <location>
        <begin position="166"/>
        <end position="184"/>
    </location>
</feature>
<name>A0AAU1ZS21_9ACTN</name>
<keyword evidence="2" id="KW-1133">Transmembrane helix</keyword>
<dbReference type="InterPro" id="IPR002656">
    <property type="entry name" value="Acyl_transf_3_dom"/>
</dbReference>
<keyword evidence="4" id="KW-0808">Transferase</keyword>
<feature type="transmembrane region" description="Helical" evidence="2">
    <location>
        <begin position="92"/>
        <end position="116"/>
    </location>
</feature>
<accession>A0AAU1ZS21</accession>
<feature type="domain" description="Acyltransferase 3" evidence="3">
    <location>
        <begin position="11"/>
        <end position="348"/>
    </location>
</feature>
<feature type="transmembrane region" description="Helical" evidence="2">
    <location>
        <begin position="52"/>
        <end position="71"/>
    </location>
</feature>
<feature type="transmembrane region" description="Helical" evidence="2">
    <location>
        <begin position="294"/>
        <end position="315"/>
    </location>
</feature>
<dbReference type="Pfam" id="PF01757">
    <property type="entry name" value="Acyl_transf_3"/>
    <property type="match status" value="1"/>
</dbReference>
<protein>
    <submittedName>
        <fullName evidence="4">Acyltransferase</fullName>
    </submittedName>
</protein>
<gene>
    <name evidence="4" type="ORF">OHA22_06630</name>
</gene>
<reference evidence="4" key="1">
    <citation type="submission" date="2022-10" db="EMBL/GenBank/DDBJ databases">
        <title>The complete genomes of actinobacterial strains from the NBC collection.</title>
        <authorList>
            <person name="Joergensen T.S."/>
            <person name="Alvarez Arevalo M."/>
            <person name="Sterndorff E.B."/>
            <person name="Faurdal D."/>
            <person name="Vuksanovic O."/>
            <person name="Mourched A.-S."/>
            <person name="Charusanti P."/>
            <person name="Shaw S."/>
            <person name="Blin K."/>
            <person name="Weber T."/>
        </authorList>
    </citation>
    <scope>NUCLEOTIDE SEQUENCE</scope>
    <source>
        <strain evidence="4">NBC_00093</strain>
    </source>
</reference>
<dbReference type="EMBL" id="CP108222">
    <property type="protein sequence ID" value="WTT15226.1"/>
    <property type="molecule type" value="Genomic_DNA"/>
</dbReference>
<feature type="transmembrane region" description="Helical" evidence="2">
    <location>
        <begin position="204"/>
        <end position="225"/>
    </location>
</feature>
<proteinExistence type="predicted"/>
<dbReference type="GO" id="GO:0009103">
    <property type="term" value="P:lipopolysaccharide biosynthetic process"/>
    <property type="evidence" value="ECO:0007669"/>
    <property type="project" value="TreeGrafter"/>
</dbReference>
<evidence type="ECO:0000313" key="4">
    <source>
        <dbReference type="EMBL" id="WTT15226.1"/>
    </source>
</evidence>
<keyword evidence="4" id="KW-0012">Acyltransferase</keyword>
<feature type="transmembrane region" description="Helical" evidence="2">
    <location>
        <begin position="327"/>
        <end position="348"/>
    </location>
</feature>
<dbReference type="PANTHER" id="PTHR23028:SF53">
    <property type="entry name" value="ACYL_TRANSF_3 DOMAIN-CONTAINING PROTEIN"/>
    <property type="match status" value="1"/>
</dbReference>
<feature type="region of interest" description="Disordered" evidence="1">
    <location>
        <begin position="362"/>
        <end position="394"/>
    </location>
</feature>
<feature type="transmembrane region" description="Helical" evidence="2">
    <location>
        <begin position="257"/>
        <end position="274"/>
    </location>
</feature>
<sequence length="394" mass="43564">MSSPRESSLPSLTGMRIIAAVLVAAFHIGSLAPFADLDIAKTYHSLFDQGGWAGVTFFFVLSGFVLTWAVRPSDTVTAFWRRRVLKLFPNHVVTLVAGIFLLLFLGTFPGAGVATANLLLVHAWDWRFESWWGVNPVSWSLCCEVFFYACFPLIIRLVNRVRPGRLWWWVVGIATAVVAIPSLADLVIPDEAVSPATPIGVTKLWFINGFPPVRTLDFVLGIFLARMVREGRIFRIPLLPAAGLAVGAYYVSTQVPYAYSLAACTALPFGLLIVSATQADREGLWSPFRSRAMVWLGQISFAFYLWHFLVLMWLGDLFKERQPLSTAGNLGFIALALTVTVLLSWATFRFVETPMMRNFASPGRRPRLDAPPPDRTARPAAVAERVEGQQGSAG</sequence>
<dbReference type="PANTHER" id="PTHR23028">
    <property type="entry name" value="ACETYLTRANSFERASE"/>
    <property type="match status" value="1"/>
</dbReference>
<feature type="transmembrane region" description="Helical" evidence="2">
    <location>
        <begin position="12"/>
        <end position="32"/>
    </location>
</feature>
<feature type="transmembrane region" description="Helical" evidence="2">
    <location>
        <begin position="136"/>
        <end position="154"/>
    </location>
</feature>